<evidence type="ECO:0000313" key="2">
    <source>
        <dbReference type="Proteomes" id="UP000439903"/>
    </source>
</evidence>
<proteinExistence type="predicted"/>
<reference evidence="1 2" key="1">
    <citation type="journal article" date="2019" name="Environ. Microbiol.">
        <title>At the nexus of three kingdoms: the genome of the mycorrhizal fungus Gigaspora margarita provides insights into plant, endobacterial and fungal interactions.</title>
        <authorList>
            <person name="Venice F."/>
            <person name="Ghignone S."/>
            <person name="Salvioli di Fossalunga A."/>
            <person name="Amselem J."/>
            <person name="Novero M."/>
            <person name="Xianan X."/>
            <person name="Sedzielewska Toro K."/>
            <person name="Morin E."/>
            <person name="Lipzen A."/>
            <person name="Grigoriev I.V."/>
            <person name="Henrissat B."/>
            <person name="Martin F.M."/>
            <person name="Bonfante P."/>
        </authorList>
    </citation>
    <scope>NUCLEOTIDE SEQUENCE [LARGE SCALE GENOMIC DNA]</scope>
    <source>
        <strain evidence="1 2">BEG34</strain>
    </source>
</reference>
<dbReference type="EMBL" id="WTPW01000834">
    <property type="protein sequence ID" value="KAF0476155.1"/>
    <property type="molecule type" value="Genomic_DNA"/>
</dbReference>
<dbReference type="Proteomes" id="UP000439903">
    <property type="component" value="Unassembled WGS sequence"/>
</dbReference>
<accession>A0A8H4AAL9</accession>
<keyword evidence="2" id="KW-1185">Reference proteome</keyword>
<name>A0A8H4AAL9_GIGMA</name>
<dbReference type="AlphaFoldDB" id="A0A8H4AAL9"/>
<sequence>MDKDPMKRPTSKEVYEQLHDWKIILDKKLEELNEEEIKIKNKFSDADKIIPTLSIITQKNQDSRLNTLEVLNNLETELNSCLFSFDIMQD</sequence>
<protein>
    <submittedName>
        <fullName evidence="1">Uncharacterized protein</fullName>
    </submittedName>
</protein>
<gene>
    <name evidence="1" type="ORF">F8M41_024474</name>
</gene>
<evidence type="ECO:0000313" key="1">
    <source>
        <dbReference type="EMBL" id="KAF0476155.1"/>
    </source>
</evidence>
<organism evidence="1 2">
    <name type="scientific">Gigaspora margarita</name>
    <dbReference type="NCBI Taxonomy" id="4874"/>
    <lineage>
        <taxon>Eukaryota</taxon>
        <taxon>Fungi</taxon>
        <taxon>Fungi incertae sedis</taxon>
        <taxon>Mucoromycota</taxon>
        <taxon>Glomeromycotina</taxon>
        <taxon>Glomeromycetes</taxon>
        <taxon>Diversisporales</taxon>
        <taxon>Gigasporaceae</taxon>
        <taxon>Gigaspora</taxon>
    </lineage>
</organism>
<comment type="caution">
    <text evidence="1">The sequence shown here is derived from an EMBL/GenBank/DDBJ whole genome shotgun (WGS) entry which is preliminary data.</text>
</comment>